<evidence type="ECO:0000256" key="1">
    <source>
        <dbReference type="SAM" id="MobiDB-lite"/>
    </source>
</evidence>
<feature type="transmembrane region" description="Helical" evidence="2">
    <location>
        <begin position="58"/>
        <end position="76"/>
    </location>
</feature>
<organism evidence="3 4">
    <name type="scientific">Nesterenkonia flava</name>
    <dbReference type="NCBI Taxonomy" id="469799"/>
    <lineage>
        <taxon>Bacteria</taxon>
        <taxon>Bacillati</taxon>
        <taxon>Actinomycetota</taxon>
        <taxon>Actinomycetes</taxon>
        <taxon>Micrococcales</taxon>
        <taxon>Micrococcaceae</taxon>
        <taxon>Nesterenkonia</taxon>
    </lineage>
</organism>
<keyword evidence="2" id="KW-0472">Membrane</keyword>
<feature type="region of interest" description="Disordered" evidence="1">
    <location>
        <begin position="1"/>
        <end position="25"/>
    </location>
</feature>
<name>A0ABU1FS09_9MICC</name>
<keyword evidence="2" id="KW-0812">Transmembrane</keyword>
<protein>
    <submittedName>
        <fullName evidence="3">Uncharacterized protein</fullName>
    </submittedName>
</protein>
<accession>A0ABU1FS09</accession>
<feature type="transmembrane region" description="Helical" evidence="2">
    <location>
        <begin position="152"/>
        <end position="182"/>
    </location>
</feature>
<sequence>MSAPLPGSADTGPEGASARRGRHNGSHAGDRLLRAAVQLPRVLLLPALALAITDEGTFLLAVLTMLLTFAILWWAPQATGWMGRRFSVRNILLLTGIGHTAVLIVLIPAIDNLLGAQNPWASAPVVLVLSLLAGASAPVLPRPLRSTAVNRLSLVLAVVLGFAVGLFSTAGVLGLAAVLSAATTPVLAVRLPAEEQDEPPRRISA</sequence>
<evidence type="ECO:0000256" key="2">
    <source>
        <dbReference type="SAM" id="Phobius"/>
    </source>
</evidence>
<feature type="transmembrane region" description="Helical" evidence="2">
    <location>
        <begin position="88"/>
        <end position="110"/>
    </location>
</feature>
<evidence type="ECO:0000313" key="4">
    <source>
        <dbReference type="Proteomes" id="UP001260872"/>
    </source>
</evidence>
<dbReference type="Proteomes" id="UP001260872">
    <property type="component" value="Unassembled WGS sequence"/>
</dbReference>
<keyword evidence="2" id="KW-1133">Transmembrane helix</keyword>
<gene>
    <name evidence="3" type="ORF">RH857_04770</name>
</gene>
<comment type="caution">
    <text evidence="3">The sequence shown here is derived from an EMBL/GenBank/DDBJ whole genome shotgun (WGS) entry which is preliminary data.</text>
</comment>
<dbReference type="RefSeq" id="WP_310536827.1">
    <property type="nucleotide sequence ID" value="NZ_BAAAOC010000091.1"/>
</dbReference>
<feature type="transmembrane region" description="Helical" evidence="2">
    <location>
        <begin position="122"/>
        <end position="140"/>
    </location>
</feature>
<reference evidence="4" key="1">
    <citation type="submission" date="2023-07" db="EMBL/GenBank/DDBJ databases">
        <title>Description of three actinobacteria isolated from air of manufacturing shop in a pharmaceutical factory.</title>
        <authorList>
            <person name="Zhang D.-F."/>
        </authorList>
    </citation>
    <scope>NUCLEOTIDE SEQUENCE [LARGE SCALE GENOMIC DNA]</scope>
    <source>
        <strain evidence="4">CCTCC AB 207010</strain>
    </source>
</reference>
<dbReference type="EMBL" id="JAVKGT010000009">
    <property type="protein sequence ID" value="MDR5711444.1"/>
    <property type="molecule type" value="Genomic_DNA"/>
</dbReference>
<proteinExistence type="predicted"/>
<keyword evidence="4" id="KW-1185">Reference proteome</keyword>
<evidence type="ECO:0000313" key="3">
    <source>
        <dbReference type="EMBL" id="MDR5711444.1"/>
    </source>
</evidence>